<protein>
    <submittedName>
        <fullName evidence="1">Uncharacterized protein</fullName>
    </submittedName>
</protein>
<dbReference type="Proteomes" id="UP001195483">
    <property type="component" value="Unassembled WGS sequence"/>
</dbReference>
<dbReference type="AlphaFoldDB" id="A0AAE0T1M7"/>
<evidence type="ECO:0000313" key="2">
    <source>
        <dbReference type="Proteomes" id="UP001195483"/>
    </source>
</evidence>
<accession>A0AAE0T1M7</accession>
<name>A0AAE0T1M7_9BIVA</name>
<proteinExistence type="predicted"/>
<evidence type="ECO:0000313" key="1">
    <source>
        <dbReference type="EMBL" id="KAK3602061.1"/>
    </source>
</evidence>
<reference evidence="1" key="2">
    <citation type="journal article" date="2021" name="Genome Biol. Evol.">
        <title>Developing a high-quality reference genome for a parasitic bivalve with doubly uniparental inheritance (Bivalvia: Unionida).</title>
        <authorList>
            <person name="Smith C.H."/>
        </authorList>
    </citation>
    <scope>NUCLEOTIDE SEQUENCE</scope>
    <source>
        <strain evidence="1">CHS0354</strain>
        <tissue evidence="1">Mantle</tissue>
    </source>
</reference>
<gene>
    <name evidence="1" type="ORF">CHS0354_008016</name>
</gene>
<dbReference type="EMBL" id="JAEAOA010000540">
    <property type="protein sequence ID" value="KAK3602061.1"/>
    <property type="molecule type" value="Genomic_DNA"/>
</dbReference>
<keyword evidence="2" id="KW-1185">Reference proteome</keyword>
<reference evidence="1" key="3">
    <citation type="submission" date="2023-05" db="EMBL/GenBank/DDBJ databases">
        <authorList>
            <person name="Smith C.H."/>
        </authorList>
    </citation>
    <scope>NUCLEOTIDE SEQUENCE</scope>
    <source>
        <strain evidence="1">CHS0354</strain>
        <tissue evidence="1">Mantle</tissue>
    </source>
</reference>
<comment type="caution">
    <text evidence="1">The sequence shown here is derived from an EMBL/GenBank/DDBJ whole genome shotgun (WGS) entry which is preliminary data.</text>
</comment>
<reference evidence="1" key="1">
    <citation type="journal article" date="2021" name="Genome Biol. Evol.">
        <title>A High-Quality Reference Genome for a Parasitic Bivalve with Doubly Uniparental Inheritance (Bivalvia: Unionida).</title>
        <authorList>
            <person name="Smith C.H."/>
        </authorList>
    </citation>
    <scope>NUCLEOTIDE SEQUENCE</scope>
    <source>
        <strain evidence="1">CHS0354</strain>
    </source>
</reference>
<organism evidence="1 2">
    <name type="scientific">Potamilus streckersoni</name>
    <dbReference type="NCBI Taxonomy" id="2493646"/>
    <lineage>
        <taxon>Eukaryota</taxon>
        <taxon>Metazoa</taxon>
        <taxon>Spiralia</taxon>
        <taxon>Lophotrochozoa</taxon>
        <taxon>Mollusca</taxon>
        <taxon>Bivalvia</taxon>
        <taxon>Autobranchia</taxon>
        <taxon>Heteroconchia</taxon>
        <taxon>Palaeoheterodonta</taxon>
        <taxon>Unionida</taxon>
        <taxon>Unionoidea</taxon>
        <taxon>Unionidae</taxon>
        <taxon>Ambleminae</taxon>
        <taxon>Lampsilini</taxon>
        <taxon>Potamilus</taxon>
    </lineage>
</organism>
<sequence length="82" mass="8993">MNEDNNRIVISRSANVVEINAEISGFRYDQDDYADRQQAIAPGIVLPKESRSKHSIIESDADVKLMTPIAITDTGVNCLGTT</sequence>